<evidence type="ECO:0000313" key="13">
    <source>
        <dbReference type="EMBL" id="ALS97715.1"/>
    </source>
</evidence>
<dbReference type="InterPro" id="IPR006076">
    <property type="entry name" value="FAD-dep_OxRdtase"/>
</dbReference>
<dbReference type="EMBL" id="CP013650">
    <property type="protein sequence ID" value="ALS97715.1"/>
    <property type="molecule type" value="Genomic_DNA"/>
</dbReference>
<feature type="region of interest" description="tRNA (mnm(5)s(2)U34)-methyltransferase" evidence="10">
    <location>
        <begin position="1"/>
        <end position="244"/>
    </location>
</feature>
<dbReference type="OrthoDB" id="9786494at2"/>
<evidence type="ECO:0000256" key="4">
    <source>
        <dbReference type="ARBA" id="ARBA00022679"/>
    </source>
</evidence>
<sequence length="662" mass="73033">MPIKNAQISYNDNGTPVAEAFGDVYFSNHNGLQESQYVFLQHNDLSQRFRLLQDDDDFTVIETGFGTGLNFLACWQALDKLHIEQQCGPGRLYFISTEKYPLSENDIQQALDHWPELKDYSQQLIRQYPDLTPGCHRLVFHCRGYELILDLHFGDIGQLLPAMHCPQTGLADAWFLDGFAPGKNPDMWTEELYRQMVRLAKPGCTFATFTAAGAVRRGLQQAGFEVTKCPGFGTKRDMLAGVLHSKAEPEVIKPWYIRHTSVAQEVTVVGGGLAGANLCYALCRRGLKVRLFTESLAGDASGNPQGGFYPQLHTQGNISSHFMAQAFGYAQRLYRHLASADDFAHQFCGVLQLGFNPKELARLEKLADKGHWPESLVHPVSAAQASKIAGLPLPYPGLFIAKGGWINPAGLIEALLRACGDKLQVETGRTLRALTRERDQWLLHWQSGGRHQADCLVLATGARSAGIGPISALPLRPVRGQVEAIPEQGVLNALSTVLCHKGYLTPAFEGCHAMGSTYVKNDQNCDYRRDEELQNLQTQQKALADCDWVHQLAAKQQGRASVRLSTPDHLPVMGAMPDIQAQRRAYGELRKGHKDEHYPPAQDLPGLFILCGLGSRGLCTAPILAEALACQLNGNPMPLDGTTLAALNPNRFLIRELIRQPG</sequence>
<keyword evidence="7 10" id="KW-0274">FAD</keyword>
<proteinExistence type="inferred from homology"/>
<dbReference type="NCBIfam" id="NF033855">
    <property type="entry name" value="tRNA_MNMC2"/>
    <property type="match status" value="1"/>
</dbReference>
<dbReference type="InterPro" id="IPR029063">
    <property type="entry name" value="SAM-dependent_MTases_sf"/>
</dbReference>
<organism evidence="13 14">
    <name type="scientific">Lacimicrobium alkaliphilum</name>
    <dbReference type="NCBI Taxonomy" id="1526571"/>
    <lineage>
        <taxon>Bacteria</taxon>
        <taxon>Pseudomonadati</taxon>
        <taxon>Pseudomonadota</taxon>
        <taxon>Gammaproteobacteria</taxon>
        <taxon>Alteromonadales</taxon>
        <taxon>Alteromonadaceae</taxon>
        <taxon>Lacimicrobium</taxon>
    </lineage>
</organism>
<evidence type="ECO:0000256" key="8">
    <source>
        <dbReference type="ARBA" id="ARBA00023002"/>
    </source>
</evidence>
<dbReference type="EC" id="2.1.1.61" evidence="10"/>
<dbReference type="GO" id="GO:0016645">
    <property type="term" value="F:oxidoreductase activity, acting on the CH-NH group of donors"/>
    <property type="evidence" value="ECO:0007669"/>
    <property type="project" value="InterPro"/>
</dbReference>
<accession>A0A0U2Z470</accession>
<dbReference type="KEGG" id="lal:AT746_05120"/>
<dbReference type="RefSeq" id="WP_062477372.1">
    <property type="nucleotide sequence ID" value="NZ_CP013650.1"/>
</dbReference>
<dbReference type="Gene3D" id="3.50.50.60">
    <property type="entry name" value="FAD/NAD(P)-binding domain"/>
    <property type="match status" value="1"/>
</dbReference>
<keyword evidence="8 10" id="KW-0560">Oxidoreductase</keyword>
<evidence type="ECO:0000259" key="12">
    <source>
        <dbReference type="Pfam" id="PF05430"/>
    </source>
</evidence>
<dbReference type="Gene3D" id="3.40.50.150">
    <property type="entry name" value="Vaccinia Virus protein VP39"/>
    <property type="match status" value="1"/>
</dbReference>
<dbReference type="SUPFAM" id="SSF51905">
    <property type="entry name" value="FAD/NAD(P)-binding domain"/>
    <property type="match status" value="1"/>
</dbReference>
<dbReference type="GO" id="GO:0032259">
    <property type="term" value="P:methylation"/>
    <property type="evidence" value="ECO:0007669"/>
    <property type="project" value="UniProtKB-KW"/>
</dbReference>
<comment type="similarity">
    <text evidence="10">In the C-terminal section; belongs to the DAO family.</text>
</comment>
<keyword evidence="1 10" id="KW-0963">Cytoplasm</keyword>
<keyword evidence="4 10" id="KW-0808">Transferase</keyword>
<keyword evidence="5 10" id="KW-0949">S-adenosyl-L-methionine</keyword>
<dbReference type="STRING" id="1526571.AT746_05120"/>
<dbReference type="Proteomes" id="UP000068447">
    <property type="component" value="Chromosome"/>
</dbReference>
<dbReference type="GO" id="GO:0004808">
    <property type="term" value="F:tRNA (5-methylaminomethyl-2-thiouridylate)(34)-methyltransferase activity"/>
    <property type="evidence" value="ECO:0007669"/>
    <property type="project" value="UniProtKB-EC"/>
</dbReference>
<keyword evidence="14" id="KW-1185">Reference proteome</keyword>
<gene>
    <name evidence="10" type="primary">mnmC</name>
    <name evidence="13" type="ORF">AT746_05120</name>
</gene>
<comment type="similarity">
    <text evidence="10">In the N-terminal section; belongs to the methyltransferase superfamily. tRNA (mnm(5)s(2)U34)-methyltransferase family.</text>
</comment>
<dbReference type="InterPro" id="IPR023032">
    <property type="entry name" value="tRNA_MAMT_biosynth_bifunc_MnmC"/>
</dbReference>
<dbReference type="GO" id="GO:0050660">
    <property type="term" value="F:flavin adenine dinucleotide binding"/>
    <property type="evidence" value="ECO:0007669"/>
    <property type="project" value="UniProtKB-UniRule"/>
</dbReference>
<dbReference type="InterPro" id="IPR047785">
    <property type="entry name" value="tRNA_MNMC2"/>
</dbReference>
<evidence type="ECO:0000256" key="3">
    <source>
        <dbReference type="ARBA" id="ARBA00022630"/>
    </source>
</evidence>
<dbReference type="PANTHER" id="PTHR13847">
    <property type="entry name" value="SARCOSINE DEHYDROGENASE-RELATED"/>
    <property type="match status" value="1"/>
</dbReference>
<dbReference type="GO" id="GO:0005737">
    <property type="term" value="C:cytoplasm"/>
    <property type="evidence" value="ECO:0007669"/>
    <property type="project" value="UniProtKB-SubCell"/>
</dbReference>
<keyword evidence="2 10" id="KW-0489">Methyltransferase</keyword>
<evidence type="ECO:0000256" key="10">
    <source>
        <dbReference type="HAMAP-Rule" id="MF_01102"/>
    </source>
</evidence>
<reference evidence="13 14" key="1">
    <citation type="submission" date="2015-12" db="EMBL/GenBank/DDBJ databases">
        <title>Complete genome of Lacimicrobium alkaliphilum KCTC 32984.</title>
        <authorList>
            <person name="Kim S.-G."/>
            <person name="Lee Y.-J."/>
        </authorList>
    </citation>
    <scope>NUCLEOTIDE SEQUENCE [LARGE SCALE GENOMIC DNA]</scope>
    <source>
        <strain evidence="13 14">YelD216</strain>
    </source>
</reference>
<feature type="region of interest" description="FAD-dependent cmnm(5)s(2)U34 oxidoreductase" evidence="10">
    <location>
        <begin position="269"/>
        <end position="662"/>
    </location>
</feature>
<dbReference type="NCBIfam" id="TIGR03197">
    <property type="entry name" value="MnmC_Cterm"/>
    <property type="match status" value="1"/>
</dbReference>
<dbReference type="Pfam" id="PF01266">
    <property type="entry name" value="DAO"/>
    <property type="match status" value="1"/>
</dbReference>
<evidence type="ECO:0000256" key="5">
    <source>
        <dbReference type="ARBA" id="ARBA00022691"/>
    </source>
</evidence>
<keyword evidence="3 10" id="KW-0285">Flavoprotein</keyword>
<evidence type="ECO:0000256" key="1">
    <source>
        <dbReference type="ARBA" id="ARBA00022490"/>
    </source>
</evidence>
<dbReference type="InterPro" id="IPR017610">
    <property type="entry name" value="tRNA_S-uridine_synth_MnmC_C"/>
</dbReference>
<dbReference type="EC" id="1.5.-.-" evidence="10"/>
<dbReference type="NCBIfam" id="NF002481">
    <property type="entry name" value="PRK01747.1-2"/>
    <property type="match status" value="1"/>
</dbReference>
<feature type="domain" description="FAD dependent oxidoreductase" evidence="11">
    <location>
        <begin position="266"/>
        <end position="629"/>
    </location>
</feature>
<dbReference type="Pfam" id="PF05430">
    <property type="entry name" value="Methyltransf_30"/>
    <property type="match status" value="1"/>
</dbReference>
<dbReference type="Gene3D" id="3.30.9.10">
    <property type="entry name" value="D-Amino Acid Oxidase, subunit A, domain 2"/>
    <property type="match status" value="1"/>
</dbReference>
<name>A0A0U2Z470_9ALTE</name>
<keyword evidence="6 10" id="KW-0819">tRNA processing</keyword>
<dbReference type="InterPro" id="IPR008471">
    <property type="entry name" value="MnmC-like_methylTransf"/>
</dbReference>
<dbReference type="HAMAP" id="MF_01102">
    <property type="entry name" value="MnmC"/>
    <property type="match status" value="1"/>
</dbReference>
<evidence type="ECO:0000313" key="14">
    <source>
        <dbReference type="Proteomes" id="UP000068447"/>
    </source>
</evidence>
<evidence type="ECO:0000256" key="2">
    <source>
        <dbReference type="ARBA" id="ARBA00022603"/>
    </source>
</evidence>
<dbReference type="GO" id="GO:0002098">
    <property type="term" value="P:tRNA wobble uridine modification"/>
    <property type="evidence" value="ECO:0007669"/>
    <property type="project" value="TreeGrafter"/>
</dbReference>
<evidence type="ECO:0000256" key="6">
    <source>
        <dbReference type="ARBA" id="ARBA00022694"/>
    </source>
</evidence>
<comment type="catalytic activity">
    <reaction evidence="10">
        <text>5-aminomethyl-2-thiouridine(34) in tRNA + S-adenosyl-L-methionine = 5-methylaminomethyl-2-thiouridine(34) in tRNA + S-adenosyl-L-homocysteine + H(+)</text>
        <dbReference type="Rhea" id="RHEA:19569"/>
        <dbReference type="Rhea" id="RHEA-COMP:10195"/>
        <dbReference type="Rhea" id="RHEA-COMP:10197"/>
        <dbReference type="ChEBI" id="CHEBI:15378"/>
        <dbReference type="ChEBI" id="CHEBI:57856"/>
        <dbReference type="ChEBI" id="CHEBI:59789"/>
        <dbReference type="ChEBI" id="CHEBI:74454"/>
        <dbReference type="ChEBI" id="CHEBI:74455"/>
        <dbReference type="EC" id="2.1.1.61"/>
    </reaction>
</comment>
<comment type="subcellular location">
    <subcellularLocation>
        <location evidence="10">Cytoplasm</location>
    </subcellularLocation>
</comment>
<dbReference type="InterPro" id="IPR036188">
    <property type="entry name" value="FAD/NAD-bd_sf"/>
</dbReference>
<protein>
    <recommendedName>
        <fullName evidence="10">tRNA 5-methylaminomethyl-2-thiouridine biosynthesis bifunctional protein MnmC</fullName>
        <shortName evidence="10">tRNA mnm(5)s(2)U biosynthesis bifunctional protein</shortName>
    </recommendedName>
    <domain>
        <recommendedName>
            <fullName evidence="10">tRNA (mnm(5)s(2)U34)-methyltransferase</fullName>
            <ecNumber evidence="10">2.1.1.61</ecNumber>
        </recommendedName>
    </domain>
    <domain>
        <recommendedName>
            <fullName evidence="10">FAD-dependent cmnm(5)s(2)U34 oxidoreductase</fullName>
            <ecNumber evidence="10">1.5.-.-</ecNumber>
        </recommendedName>
    </domain>
</protein>
<feature type="domain" description="MnmC-like methyltransferase" evidence="12">
    <location>
        <begin position="115"/>
        <end position="243"/>
    </location>
</feature>
<comment type="cofactor">
    <cofactor evidence="10">
        <name>FAD</name>
        <dbReference type="ChEBI" id="CHEBI:57692"/>
    </cofactor>
</comment>
<dbReference type="PANTHER" id="PTHR13847:SF283">
    <property type="entry name" value="TRNA 5-METHYLAMINOMETHYL-2-THIOURIDINE BIOSYNTHESIS BIFUNCTIONAL PROTEIN MNMC"/>
    <property type="match status" value="1"/>
</dbReference>
<evidence type="ECO:0000256" key="9">
    <source>
        <dbReference type="ARBA" id="ARBA00023268"/>
    </source>
</evidence>
<keyword evidence="9 10" id="KW-0511">Multifunctional enzyme</keyword>
<evidence type="ECO:0000256" key="7">
    <source>
        <dbReference type="ARBA" id="ARBA00022827"/>
    </source>
</evidence>
<comment type="function">
    <text evidence="10">Catalyzes the last two steps in the biosynthesis of 5-methylaminomethyl-2-thiouridine (mnm(5)s(2)U) at the wobble position (U34) in tRNA. Catalyzes the FAD-dependent demodification of cmnm(5)s(2)U34 to nm(5)s(2)U34, followed by the transfer of a methyl group from S-adenosyl-L-methionine to nm(5)s(2)U34, to form mnm(5)s(2)U34.</text>
</comment>
<dbReference type="AlphaFoldDB" id="A0A0U2Z470"/>
<evidence type="ECO:0000259" key="11">
    <source>
        <dbReference type="Pfam" id="PF01266"/>
    </source>
</evidence>